<reference evidence="4" key="1">
    <citation type="journal article" date="2017" name="Genome Announc.">
        <title>Genome sequences of Cyberlindnera fabianii 65, Pichia kudriavzevii 129, and Saccharomyces cerevisiae 131 isolated from fermented masau fruits in Zimbabwe.</title>
        <authorList>
            <person name="van Rijswijck I.M.H."/>
            <person name="Derks M.F.L."/>
            <person name="Abee T."/>
            <person name="de Ridder D."/>
            <person name="Smid E.J."/>
        </authorList>
    </citation>
    <scope>NUCLEOTIDE SEQUENCE [LARGE SCALE GENOMIC DNA]</scope>
    <source>
        <strain evidence="4">129</strain>
    </source>
</reference>
<evidence type="ECO:0000256" key="1">
    <source>
        <dbReference type="RuleBase" id="RU367138"/>
    </source>
</evidence>
<name>A0A1V2LTA0_PICKU</name>
<organism evidence="3 4">
    <name type="scientific">Pichia kudriavzevii</name>
    <name type="common">Yeast</name>
    <name type="synonym">Issatchenkia orientalis</name>
    <dbReference type="NCBI Taxonomy" id="4909"/>
    <lineage>
        <taxon>Eukaryota</taxon>
        <taxon>Fungi</taxon>
        <taxon>Dikarya</taxon>
        <taxon>Ascomycota</taxon>
        <taxon>Saccharomycotina</taxon>
        <taxon>Pichiomycetes</taxon>
        <taxon>Pichiales</taxon>
        <taxon>Pichiaceae</taxon>
        <taxon>Pichia</taxon>
    </lineage>
</organism>
<dbReference type="Proteomes" id="UP000189274">
    <property type="component" value="Unassembled WGS sequence"/>
</dbReference>
<dbReference type="GO" id="GO:0006506">
    <property type="term" value="P:GPI anchor biosynthetic process"/>
    <property type="evidence" value="ECO:0007669"/>
    <property type="project" value="UniProtKB-UniPathway"/>
</dbReference>
<evidence type="ECO:0000313" key="3">
    <source>
        <dbReference type="EMBL" id="ONH76920.1"/>
    </source>
</evidence>
<keyword evidence="1" id="KW-0472">Membrane</keyword>
<comment type="caution">
    <text evidence="3">The sequence shown here is derived from an EMBL/GenBank/DDBJ whole genome shotgun (WGS) entry which is preliminary data.</text>
</comment>
<comment type="function">
    <text evidence="1">Ethanolamine phosphate transferase involved in glycosylphosphatidylinositol-anchor biosynthesis. Transfers ethanolamine phosphate to the first alpha-1,4-linked mannose of the glycosylphosphatidylinositol precursor of GPI-anchor.</text>
</comment>
<keyword evidence="1" id="KW-0812">Transmembrane</keyword>
<dbReference type="PANTHER" id="PTHR12250">
    <property type="entry name" value="PHOSPHATIDYLINOSITOL GLYCAN, CLASS N"/>
    <property type="match status" value="1"/>
</dbReference>
<dbReference type="InterPro" id="IPR017852">
    <property type="entry name" value="GPI_EtnP_transferase_1_C"/>
</dbReference>
<comment type="pathway">
    <text evidence="1">Glycolipid biosynthesis; glycosylphosphatidylinositol-anchor biosynthesis.</text>
</comment>
<dbReference type="GO" id="GO:0051377">
    <property type="term" value="F:mannose-ethanolamine phosphotransferase activity"/>
    <property type="evidence" value="ECO:0007669"/>
    <property type="project" value="UniProtKB-UniRule"/>
</dbReference>
<feature type="transmembrane region" description="Helical" evidence="1">
    <location>
        <begin position="134"/>
        <end position="158"/>
    </location>
</feature>
<dbReference type="InterPro" id="IPR007070">
    <property type="entry name" value="GPI_EtnP_transferase_1"/>
</dbReference>
<dbReference type="GO" id="GO:0005789">
    <property type="term" value="C:endoplasmic reticulum membrane"/>
    <property type="evidence" value="ECO:0007669"/>
    <property type="project" value="UniProtKB-SubCell"/>
</dbReference>
<feature type="transmembrane region" description="Helical" evidence="1">
    <location>
        <begin position="95"/>
        <end position="114"/>
    </location>
</feature>
<dbReference type="PANTHER" id="PTHR12250:SF0">
    <property type="entry name" value="GPI ETHANOLAMINE PHOSPHATE TRANSFERASE 1"/>
    <property type="match status" value="1"/>
</dbReference>
<dbReference type="AlphaFoldDB" id="A0A1V2LTA0"/>
<comment type="caution">
    <text evidence="1">Lacks conserved residue(s) required for the propagation of feature annotation.</text>
</comment>
<evidence type="ECO:0000259" key="2">
    <source>
        <dbReference type="Pfam" id="PF04987"/>
    </source>
</evidence>
<gene>
    <name evidence="3" type="ORF">BOH78_0800</name>
</gene>
<accession>A0A1V2LTA0</accession>
<keyword evidence="1" id="KW-0256">Endoplasmic reticulum</keyword>
<evidence type="ECO:0000313" key="4">
    <source>
        <dbReference type="Proteomes" id="UP000189274"/>
    </source>
</evidence>
<protein>
    <recommendedName>
        <fullName evidence="1">GPI ethanolamine phosphate transferase 1</fullName>
        <ecNumber evidence="1">2.-.-.-</ecNumber>
    </recommendedName>
</protein>
<dbReference type="VEuPathDB" id="FungiDB:C5L36_0A03350"/>
<keyword evidence="1 3" id="KW-0808">Transferase</keyword>
<dbReference type="EMBL" id="MQVM01000003">
    <property type="protein sequence ID" value="ONH76920.1"/>
    <property type="molecule type" value="Genomic_DNA"/>
</dbReference>
<comment type="similarity">
    <text evidence="1">Belongs to the PIGG/PIGN/PIGO family. PIGN subfamily.</text>
</comment>
<sequence>MMLYLWIVLESQAKHSSLTLLRISLVGFFNLQISFFGTGNVSSISSFSLDSVYRLLPIFDPFPMGALLMLKLIIPYALLSTGLGLINLRLGFEKYSVTSLLISVCDLLSLWFFYMVRTEGSWLDIGVSISNYCLAIFGSLFIGIVEVGSGIVLNGVVVKTKSE</sequence>
<feature type="domain" description="GPI ethanolamine phosphate transferase 1 C-terminal" evidence="2">
    <location>
        <begin position="11"/>
        <end position="121"/>
    </location>
</feature>
<feature type="transmembrane region" description="Helical" evidence="1">
    <location>
        <begin position="64"/>
        <end position="88"/>
    </location>
</feature>
<proteinExistence type="inferred from homology"/>
<comment type="subcellular location">
    <subcellularLocation>
        <location evidence="1">Endoplasmic reticulum membrane</location>
        <topology evidence="1">Multi-pass membrane protein</topology>
    </subcellularLocation>
</comment>
<dbReference type="UniPathway" id="UPA00196"/>
<dbReference type="Pfam" id="PF04987">
    <property type="entry name" value="PigN"/>
    <property type="match status" value="1"/>
</dbReference>
<keyword evidence="1" id="KW-1133">Transmembrane helix</keyword>
<dbReference type="EC" id="2.-.-.-" evidence="1"/>
<feature type="transmembrane region" description="Helical" evidence="1">
    <location>
        <begin position="20"/>
        <end position="44"/>
    </location>
</feature>
<keyword evidence="1" id="KW-0337">GPI-anchor biosynthesis</keyword>